<evidence type="ECO:0000313" key="12">
    <source>
        <dbReference type="Proteomes" id="UP000199118"/>
    </source>
</evidence>
<feature type="domain" description="ABC transporter" evidence="10">
    <location>
        <begin position="15"/>
        <end position="250"/>
    </location>
</feature>
<keyword evidence="6" id="KW-0547">Nucleotide-binding</keyword>
<dbReference type="Pfam" id="PF00005">
    <property type="entry name" value="ABC_tran"/>
    <property type="match status" value="2"/>
</dbReference>
<accession>A0A1H3DN96</accession>
<dbReference type="InterPro" id="IPR003593">
    <property type="entry name" value="AAA+_ATPase"/>
</dbReference>
<dbReference type="Proteomes" id="UP000199118">
    <property type="component" value="Unassembled WGS sequence"/>
</dbReference>
<dbReference type="InterPro" id="IPR050107">
    <property type="entry name" value="ABC_carbohydrate_import_ATPase"/>
</dbReference>
<keyword evidence="9" id="KW-0472">Membrane</keyword>
<evidence type="ECO:0000259" key="10">
    <source>
        <dbReference type="PROSITE" id="PS50893"/>
    </source>
</evidence>
<dbReference type="PROSITE" id="PS50893">
    <property type="entry name" value="ABC_TRANSPORTER_2"/>
    <property type="match status" value="2"/>
</dbReference>
<evidence type="ECO:0000256" key="7">
    <source>
        <dbReference type="ARBA" id="ARBA00022840"/>
    </source>
</evidence>
<keyword evidence="7 11" id="KW-0067">ATP-binding</keyword>
<evidence type="ECO:0000256" key="9">
    <source>
        <dbReference type="ARBA" id="ARBA00023136"/>
    </source>
</evidence>
<dbReference type="CDD" id="cd03215">
    <property type="entry name" value="ABC_Carb_Monos_II"/>
    <property type="match status" value="1"/>
</dbReference>
<dbReference type="CDD" id="cd03216">
    <property type="entry name" value="ABC_Carb_Monos_I"/>
    <property type="match status" value="1"/>
</dbReference>
<dbReference type="OrthoDB" id="9805029at2"/>
<dbReference type="AlphaFoldDB" id="A0A1H3DN96"/>
<keyword evidence="8" id="KW-1278">Translocase</keyword>
<evidence type="ECO:0000256" key="4">
    <source>
        <dbReference type="ARBA" id="ARBA00022597"/>
    </source>
</evidence>
<sequence>MTEGARLSDGAVPVLAARGVSRLFGPNQVLFDVDFDLRPGEVHALIGENGAGKSTLMKILSGYLAPSFGGVEADGRPTVFASHREAEAQGVVLIHQEFNLAMPLTVEENIFLGRELRRGPFLRAAEMQEECRRLLARLDCDVDPRLRCRDLSAPERQMVEIAKALGRDARVLIMDEPTAVLTARETDLLLAQIDRLRAAGTAILYTSHKLDEVARIADRVTVLRDGARVASRPAAGFTEHAMAEAMVGRELSDLFPPKAAPQDEVVLSVRDLDVPGHARGASFELRRGEVLGFAGLVGAGRTELMEGLAGLRPASGEIRLFGRSVRPDDPRAMREAGLVYLTEDRKEKGLLLGFPLAENLTLLALEKFTRAGLRIDKPAEARALAQAVEDFAIAARDLRMTAGGLSGGNQQKLLLAKTLLAEPGVVIIDEPTRGVDIGAKAQIYAFIAALAAAGKSVIVVSSELPEVIGLAGRVIVMHRGRIAGALEGDAATENAIVRLAMGLDEKEPEPA</sequence>
<gene>
    <name evidence="11" type="ORF">SAMN05444336_10872</name>
</gene>
<feature type="domain" description="ABC transporter" evidence="10">
    <location>
        <begin position="260"/>
        <end position="504"/>
    </location>
</feature>
<dbReference type="GO" id="GO:0005886">
    <property type="term" value="C:plasma membrane"/>
    <property type="evidence" value="ECO:0007669"/>
    <property type="project" value="UniProtKB-SubCell"/>
</dbReference>
<dbReference type="RefSeq" id="WP_092684159.1">
    <property type="nucleotide sequence ID" value="NZ_FNMZ01000008.1"/>
</dbReference>
<proteinExistence type="predicted"/>
<dbReference type="InterPro" id="IPR003439">
    <property type="entry name" value="ABC_transporter-like_ATP-bd"/>
</dbReference>
<keyword evidence="3" id="KW-1003">Cell membrane</keyword>
<keyword evidence="12" id="KW-1185">Reference proteome</keyword>
<dbReference type="FunFam" id="3.40.50.300:FF:000127">
    <property type="entry name" value="Ribose import ATP-binding protein RbsA"/>
    <property type="match status" value="1"/>
</dbReference>
<dbReference type="STRING" id="356660.SAMN05444336_10872"/>
<dbReference type="SMART" id="SM00382">
    <property type="entry name" value="AAA"/>
    <property type="match status" value="2"/>
</dbReference>
<keyword evidence="2" id="KW-0813">Transport</keyword>
<dbReference type="InterPro" id="IPR027417">
    <property type="entry name" value="P-loop_NTPase"/>
</dbReference>
<dbReference type="SUPFAM" id="SSF52540">
    <property type="entry name" value="P-loop containing nucleoside triphosphate hydrolases"/>
    <property type="match status" value="2"/>
</dbReference>
<dbReference type="PANTHER" id="PTHR43790">
    <property type="entry name" value="CARBOHYDRATE TRANSPORT ATP-BINDING PROTEIN MG119-RELATED"/>
    <property type="match status" value="1"/>
</dbReference>
<name>A0A1H3DN96_9RHOB</name>
<keyword evidence="4" id="KW-0762">Sugar transport</keyword>
<evidence type="ECO:0000256" key="6">
    <source>
        <dbReference type="ARBA" id="ARBA00022741"/>
    </source>
</evidence>
<dbReference type="PROSITE" id="PS00211">
    <property type="entry name" value="ABC_TRANSPORTER_1"/>
    <property type="match status" value="1"/>
</dbReference>
<dbReference type="Gene3D" id="3.40.50.300">
    <property type="entry name" value="P-loop containing nucleotide triphosphate hydrolases"/>
    <property type="match status" value="2"/>
</dbReference>
<keyword evidence="5" id="KW-0677">Repeat</keyword>
<evidence type="ECO:0000256" key="8">
    <source>
        <dbReference type="ARBA" id="ARBA00022967"/>
    </source>
</evidence>
<evidence type="ECO:0000256" key="3">
    <source>
        <dbReference type="ARBA" id="ARBA00022475"/>
    </source>
</evidence>
<dbReference type="PANTHER" id="PTHR43790:SF3">
    <property type="entry name" value="D-ALLOSE IMPORT ATP-BINDING PROTEIN ALSA-RELATED"/>
    <property type="match status" value="1"/>
</dbReference>
<dbReference type="GO" id="GO:0005524">
    <property type="term" value="F:ATP binding"/>
    <property type="evidence" value="ECO:0007669"/>
    <property type="project" value="UniProtKB-KW"/>
</dbReference>
<evidence type="ECO:0000313" key="11">
    <source>
        <dbReference type="EMBL" id="SDX67568.1"/>
    </source>
</evidence>
<dbReference type="InterPro" id="IPR017871">
    <property type="entry name" value="ABC_transporter-like_CS"/>
</dbReference>
<reference evidence="11 12" key="1">
    <citation type="submission" date="2016-10" db="EMBL/GenBank/DDBJ databases">
        <authorList>
            <person name="de Groot N.N."/>
        </authorList>
    </citation>
    <scope>NUCLEOTIDE SEQUENCE [LARGE SCALE GENOMIC DNA]</scope>
    <source>
        <strain evidence="11 12">DSM 17890</strain>
    </source>
</reference>
<dbReference type="GO" id="GO:0016887">
    <property type="term" value="F:ATP hydrolysis activity"/>
    <property type="evidence" value="ECO:0007669"/>
    <property type="project" value="InterPro"/>
</dbReference>
<evidence type="ECO:0000256" key="5">
    <source>
        <dbReference type="ARBA" id="ARBA00022737"/>
    </source>
</evidence>
<organism evidence="11 12">
    <name type="scientific">Albimonas donghaensis</name>
    <dbReference type="NCBI Taxonomy" id="356660"/>
    <lineage>
        <taxon>Bacteria</taxon>
        <taxon>Pseudomonadati</taxon>
        <taxon>Pseudomonadota</taxon>
        <taxon>Alphaproteobacteria</taxon>
        <taxon>Rhodobacterales</taxon>
        <taxon>Paracoccaceae</taxon>
        <taxon>Albimonas</taxon>
    </lineage>
</organism>
<evidence type="ECO:0000256" key="2">
    <source>
        <dbReference type="ARBA" id="ARBA00022448"/>
    </source>
</evidence>
<comment type="subcellular location">
    <subcellularLocation>
        <location evidence="1">Cell membrane</location>
        <topology evidence="1">Peripheral membrane protein</topology>
    </subcellularLocation>
</comment>
<evidence type="ECO:0000256" key="1">
    <source>
        <dbReference type="ARBA" id="ARBA00004202"/>
    </source>
</evidence>
<dbReference type="EMBL" id="FNMZ01000008">
    <property type="protein sequence ID" value="SDX67568.1"/>
    <property type="molecule type" value="Genomic_DNA"/>
</dbReference>
<protein>
    <submittedName>
        <fullName evidence="11">Monosaccharide ABC transporter ATP-binding protein, CUT2 family</fullName>
    </submittedName>
</protein>